<sequence length="113" mass="12873">MTLKEFFERYYEIICSGNLDDLEPFYHTGSGVMAGAKSQFESMRKQLSFKMTLRNVELLAKRDDLLIVRDVMTIEGEKEGQALDKRSENIHSLAKEGGQWRIFSTSTFPGGAE</sequence>
<dbReference type="AlphaFoldDB" id="A0A5S3WHN0"/>
<name>A0A5S3WHN0_9GAMM</name>
<accession>A0A5S3WHN0</accession>
<proteinExistence type="predicted"/>
<dbReference type="CDD" id="cd00531">
    <property type="entry name" value="NTF2_like"/>
    <property type="match status" value="1"/>
</dbReference>
<dbReference type="Proteomes" id="UP000310249">
    <property type="component" value="Unassembled WGS sequence"/>
</dbReference>
<evidence type="ECO:0000313" key="2">
    <source>
        <dbReference type="Proteomes" id="UP000310249"/>
    </source>
</evidence>
<dbReference type="RefSeq" id="WP_138550151.1">
    <property type="nucleotide sequence ID" value="NZ_PNCH01000009.1"/>
</dbReference>
<dbReference type="SUPFAM" id="SSF54427">
    <property type="entry name" value="NTF2-like"/>
    <property type="match status" value="1"/>
</dbReference>
<evidence type="ECO:0000313" key="1">
    <source>
        <dbReference type="EMBL" id="TMP26584.1"/>
    </source>
</evidence>
<evidence type="ECO:0008006" key="3">
    <source>
        <dbReference type="Google" id="ProtNLM"/>
    </source>
</evidence>
<gene>
    <name evidence="1" type="ORF">CWB99_18150</name>
</gene>
<reference evidence="2" key="2">
    <citation type="submission" date="2019-06" db="EMBL/GenBank/DDBJ databases">
        <title>Co-occurence of chitin degradation, pigmentation and bioactivity in marine Pseudoalteromonas.</title>
        <authorList>
            <person name="Sonnenschein E.C."/>
            <person name="Bech P.K."/>
        </authorList>
    </citation>
    <scope>NUCLEOTIDE SEQUENCE [LARGE SCALE GENOMIC DNA]</scope>
    <source>
        <strain evidence="2">S2676</strain>
    </source>
</reference>
<comment type="caution">
    <text evidence="1">The sequence shown here is derived from an EMBL/GenBank/DDBJ whole genome shotgun (WGS) entry which is preliminary data.</text>
</comment>
<reference evidence="1 2" key="1">
    <citation type="submission" date="2018-01" db="EMBL/GenBank/DDBJ databases">
        <authorList>
            <person name="Paulsen S."/>
            <person name="Gram L.K."/>
        </authorList>
    </citation>
    <scope>NUCLEOTIDE SEQUENCE [LARGE SCALE GENOMIC DNA]</scope>
    <source>
        <strain evidence="1 2">S2676</strain>
    </source>
</reference>
<dbReference type="OrthoDB" id="6299545at2"/>
<protein>
    <recommendedName>
        <fullName evidence="3">Nuclear transport factor 2 family protein</fullName>
    </recommendedName>
</protein>
<organism evidence="1 2">
    <name type="scientific">Pseudoalteromonas rubra</name>
    <dbReference type="NCBI Taxonomy" id="43658"/>
    <lineage>
        <taxon>Bacteria</taxon>
        <taxon>Pseudomonadati</taxon>
        <taxon>Pseudomonadota</taxon>
        <taxon>Gammaproteobacteria</taxon>
        <taxon>Alteromonadales</taxon>
        <taxon>Pseudoalteromonadaceae</taxon>
        <taxon>Pseudoalteromonas</taxon>
    </lineage>
</organism>
<dbReference type="EMBL" id="PNCI01000043">
    <property type="protein sequence ID" value="TMP26584.1"/>
    <property type="molecule type" value="Genomic_DNA"/>
</dbReference>
<dbReference type="InterPro" id="IPR032710">
    <property type="entry name" value="NTF2-like_dom_sf"/>
</dbReference>
<dbReference type="Gene3D" id="3.10.450.50">
    <property type="match status" value="1"/>
</dbReference>